<reference evidence="1 2" key="1">
    <citation type="journal article" date="2015" name="BMC Genomics">
        <title>Gene expression during zombie ant biting behavior reflects the complexity underlying fungal parasitic behavioral manipulation.</title>
        <authorList>
            <person name="de Bekker C."/>
            <person name="Ohm R.A."/>
            <person name="Loreto R.G."/>
            <person name="Sebastian A."/>
            <person name="Albert I."/>
            <person name="Merrow M."/>
            <person name="Brachmann A."/>
            <person name="Hughes D.P."/>
        </authorList>
    </citation>
    <scope>NUCLEOTIDE SEQUENCE [LARGE SCALE GENOMIC DNA]</scope>
    <source>
        <strain evidence="1 2">SC16a</strain>
    </source>
</reference>
<evidence type="ECO:0000313" key="2">
    <source>
        <dbReference type="Proteomes" id="UP000037136"/>
    </source>
</evidence>
<dbReference type="Proteomes" id="UP000037136">
    <property type="component" value="Unassembled WGS sequence"/>
</dbReference>
<keyword evidence="2" id="KW-1185">Reference proteome</keyword>
<protein>
    <submittedName>
        <fullName evidence="1">Uncharacterized protein</fullName>
    </submittedName>
</protein>
<name>A0A2A9PMH6_OPHUN</name>
<comment type="caution">
    <text evidence="1">The sequence shown here is derived from an EMBL/GenBank/DDBJ whole genome shotgun (WGS) entry which is preliminary data.</text>
</comment>
<reference evidence="1 2" key="2">
    <citation type="journal article" date="2017" name="Sci. Rep.">
        <title>Ant-infecting Ophiocordyceps genomes reveal a high diversity of potential behavioral manipulation genes and a possible major role for enterotoxins.</title>
        <authorList>
            <person name="de Bekker C."/>
            <person name="Ohm R.A."/>
            <person name="Evans H.C."/>
            <person name="Brachmann A."/>
            <person name="Hughes D.P."/>
        </authorList>
    </citation>
    <scope>NUCLEOTIDE SEQUENCE [LARGE SCALE GENOMIC DNA]</scope>
    <source>
        <strain evidence="1 2">SC16a</strain>
    </source>
</reference>
<dbReference type="EMBL" id="LAZP02000029">
    <property type="protein sequence ID" value="PFH62424.1"/>
    <property type="molecule type" value="Genomic_DNA"/>
</dbReference>
<gene>
    <name evidence="1" type="ORF">XA68_13650</name>
</gene>
<organism evidence="1 2">
    <name type="scientific">Ophiocordyceps unilateralis</name>
    <name type="common">Zombie-ant fungus</name>
    <name type="synonym">Torrubia unilateralis</name>
    <dbReference type="NCBI Taxonomy" id="268505"/>
    <lineage>
        <taxon>Eukaryota</taxon>
        <taxon>Fungi</taxon>
        <taxon>Dikarya</taxon>
        <taxon>Ascomycota</taxon>
        <taxon>Pezizomycotina</taxon>
        <taxon>Sordariomycetes</taxon>
        <taxon>Hypocreomycetidae</taxon>
        <taxon>Hypocreales</taxon>
        <taxon>Ophiocordycipitaceae</taxon>
        <taxon>Ophiocordyceps</taxon>
    </lineage>
</organism>
<sequence length="228" mass="25058">MLAPSQPLFPLLITPANHCQGLRSSVAEAGHVRAFTPSLSLLSSSRISSGSVAVRDSNVARRHACSQFPERTTVKENEILSFINVPNIVGCPIAYASNRTVCDDKECDIPSQYTIVTLASRSHRASVRVSEHRMPVRRPIAFHIAARVRICIGQHQRLPSARFTDLAPHSNRPIRICLGTKNIIRTRAGRLVPYIFLAGSVKPPGCTASAWRLLPATEPRNLKSLLDQ</sequence>
<evidence type="ECO:0000313" key="1">
    <source>
        <dbReference type="EMBL" id="PFH62424.1"/>
    </source>
</evidence>
<dbReference type="AlphaFoldDB" id="A0A2A9PMH6"/>
<proteinExistence type="predicted"/>
<accession>A0A2A9PMH6</accession>